<dbReference type="AlphaFoldDB" id="A0A4D6NFS4"/>
<keyword evidence="2" id="KW-1185">Reference proteome</keyword>
<sequence>MARDVPPARGSSPFVATRERIYVHPLFVTPHVVIIAVPRKGSLIRERGLFQS</sequence>
<name>A0A4D6NFS4_VIGUN</name>
<evidence type="ECO:0000313" key="2">
    <source>
        <dbReference type="Proteomes" id="UP000501690"/>
    </source>
</evidence>
<dbReference type="EMBL" id="CP039354">
    <property type="protein sequence ID" value="QCE10807.1"/>
    <property type="molecule type" value="Genomic_DNA"/>
</dbReference>
<proteinExistence type="predicted"/>
<gene>
    <name evidence="1" type="ORF">DEO72_LG10g2039</name>
</gene>
<evidence type="ECO:0000313" key="1">
    <source>
        <dbReference type="EMBL" id="QCE10807.1"/>
    </source>
</evidence>
<reference evidence="1 2" key="1">
    <citation type="submission" date="2019-04" db="EMBL/GenBank/DDBJ databases">
        <title>An improved genome assembly and genetic linkage map for asparagus bean, Vigna unguiculata ssp. sesquipedialis.</title>
        <authorList>
            <person name="Xia Q."/>
            <person name="Zhang R."/>
            <person name="Dong Y."/>
        </authorList>
    </citation>
    <scope>NUCLEOTIDE SEQUENCE [LARGE SCALE GENOMIC DNA]</scope>
    <source>
        <tissue evidence="1">Leaf</tissue>
    </source>
</reference>
<dbReference type="Proteomes" id="UP000501690">
    <property type="component" value="Linkage Group LG10"/>
</dbReference>
<accession>A0A4D6NFS4</accession>
<organism evidence="1 2">
    <name type="scientific">Vigna unguiculata</name>
    <name type="common">Cowpea</name>
    <dbReference type="NCBI Taxonomy" id="3917"/>
    <lineage>
        <taxon>Eukaryota</taxon>
        <taxon>Viridiplantae</taxon>
        <taxon>Streptophyta</taxon>
        <taxon>Embryophyta</taxon>
        <taxon>Tracheophyta</taxon>
        <taxon>Spermatophyta</taxon>
        <taxon>Magnoliopsida</taxon>
        <taxon>eudicotyledons</taxon>
        <taxon>Gunneridae</taxon>
        <taxon>Pentapetalae</taxon>
        <taxon>rosids</taxon>
        <taxon>fabids</taxon>
        <taxon>Fabales</taxon>
        <taxon>Fabaceae</taxon>
        <taxon>Papilionoideae</taxon>
        <taxon>50 kb inversion clade</taxon>
        <taxon>NPAAA clade</taxon>
        <taxon>indigoferoid/millettioid clade</taxon>
        <taxon>Phaseoleae</taxon>
        <taxon>Vigna</taxon>
    </lineage>
</organism>
<protein>
    <submittedName>
        <fullName evidence="1">Uncharacterized protein</fullName>
    </submittedName>
</protein>